<accession>A0AAX4PCV2</accession>
<dbReference type="GO" id="GO:0000445">
    <property type="term" value="C:THO complex part of transcription export complex"/>
    <property type="evidence" value="ECO:0007669"/>
    <property type="project" value="TreeGrafter"/>
</dbReference>
<gene>
    <name evidence="10" type="ORF">HKI87_09g56270</name>
</gene>
<organism evidence="10 11">
    <name type="scientific">Chloropicon roscoffensis</name>
    <dbReference type="NCBI Taxonomy" id="1461544"/>
    <lineage>
        <taxon>Eukaryota</taxon>
        <taxon>Viridiplantae</taxon>
        <taxon>Chlorophyta</taxon>
        <taxon>Chloropicophyceae</taxon>
        <taxon>Chloropicales</taxon>
        <taxon>Chloropicaceae</taxon>
        <taxon>Chloropicon</taxon>
    </lineage>
</organism>
<feature type="coiled-coil region" evidence="5">
    <location>
        <begin position="657"/>
        <end position="721"/>
    </location>
</feature>
<dbReference type="PANTHER" id="PTHR21597">
    <property type="entry name" value="THO2 PROTEIN"/>
    <property type="match status" value="1"/>
</dbReference>
<feature type="compositionally biased region" description="Basic and acidic residues" evidence="6">
    <location>
        <begin position="1066"/>
        <end position="1075"/>
    </location>
</feature>
<feature type="domain" description="THO complex subunitTHOC2 C-terminal" evidence="7">
    <location>
        <begin position="711"/>
        <end position="840"/>
    </location>
</feature>
<dbReference type="Pfam" id="PF11732">
    <property type="entry name" value="Thoc2"/>
    <property type="match status" value="1"/>
</dbReference>
<evidence type="ECO:0000313" key="11">
    <source>
        <dbReference type="Proteomes" id="UP001472866"/>
    </source>
</evidence>
<feature type="compositionally biased region" description="Basic residues" evidence="6">
    <location>
        <begin position="933"/>
        <end position="943"/>
    </location>
</feature>
<dbReference type="Proteomes" id="UP001472866">
    <property type="component" value="Chromosome 09"/>
</dbReference>
<feature type="compositionally biased region" description="Basic and acidic residues" evidence="6">
    <location>
        <begin position="268"/>
        <end position="277"/>
    </location>
</feature>
<feature type="region of interest" description="Disordered" evidence="6">
    <location>
        <begin position="257"/>
        <end position="277"/>
    </location>
</feature>
<proteinExistence type="inferred from homology"/>
<keyword evidence="5" id="KW-0175">Coiled coil</keyword>
<feature type="compositionally biased region" description="Gly residues" evidence="6">
    <location>
        <begin position="1042"/>
        <end position="1052"/>
    </location>
</feature>
<feature type="domain" description="THO complex subunit 2 N-terminal" evidence="9">
    <location>
        <begin position="109"/>
        <end position="226"/>
    </location>
</feature>
<feature type="compositionally biased region" description="Low complexity" evidence="6">
    <location>
        <begin position="1124"/>
        <end position="1146"/>
    </location>
</feature>
<evidence type="ECO:0000256" key="6">
    <source>
        <dbReference type="SAM" id="MobiDB-lite"/>
    </source>
</evidence>
<dbReference type="Pfam" id="PF16134">
    <property type="entry name" value="THOC2_N"/>
    <property type="match status" value="1"/>
</dbReference>
<dbReference type="GO" id="GO:0006397">
    <property type="term" value="P:mRNA processing"/>
    <property type="evidence" value="ECO:0007669"/>
    <property type="project" value="InterPro"/>
</dbReference>
<protein>
    <recommendedName>
        <fullName evidence="3">THO complex subunit 2</fullName>
    </recommendedName>
</protein>
<name>A0AAX4PCV2_9CHLO</name>
<feature type="compositionally biased region" description="Basic residues" evidence="6">
    <location>
        <begin position="1234"/>
        <end position="1243"/>
    </location>
</feature>
<feature type="domain" description="THO complex subunitTHOC2 C-terminal" evidence="7">
    <location>
        <begin position="616"/>
        <end position="702"/>
    </location>
</feature>
<feature type="compositionally biased region" description="Basic and acidic residues" evidence="6">
    <location>
        <begin position="1093"/>
        <end position="1115"/>
    </location>
</feature>
<keyword evidence="11" id="KW-1185">Reference proteome</keyword>
<evidence type="ECO:0000259" key="9">
    <source>
        <dbReference type="Pfam" id="PF16134"/>
    </source>
</evidence>
<dbReference type="InterPro" id="IPR040007">
    <property type="entry name" value="Tho2"/>
</dbReference>
<comment type="subcellular location">
    <subcellularLocation>
        <location evidence="1">Nucleus</location>
    </subcellularLocation>
</comment>
<evidence type="ECO:0000259" key="7">
    <source>
        <dbReference type="Pfam" id="PF11262"/>
    </source>
</evidence>
<feature type="region of interest" description="Disordered" evidence="6">
    <location>
        <begin position="932"/>
        <end position="1243"/>
    </location>
</feature>
<sequence length="1243" mass="136294">MLRQVVRGKVDGFDFHGQRLRLCVSALESEDYALSTRLLDYWERAGVSAAADDCIAGALCKAVTRLVKPALACLYPRGMRRRFDPDAARAAKGSREEISLVLRNAELRKLLNHLGPHLSFDLRALALVCRLLRGCLCLFKEGEGGDRNQADAFCGGVLETCVLPSLCLAPANPAASAEVWLVLRDLPYERRFSLYGGWADKCEGADLLRAACKLARVETRRILRRTTAAGEGGGPGQGLEDRGSEQGFLRDLSRALQGDSQGGGAQQDARDENGETAAERLEAKRRLARLLAKCCHACPLPCLEVIVAQVESYGESMAAPIVEALRYLTPFGHDVLTYVVLTRLAKGGREKFKEDGTNVADWVEALAALVGLLARKFPKEVETKAIAQYVLNQLKCDQTVDLVVLRRLLKETDGVMHVDDISDNQVEMLAGGNMLKVSGLLKGERTQQMRLASRALRDRLSLSLAAGEGEGAREGMDLGVPLLVMTAQQHNALMFSLLNPPLKLLGVLIDRCQSSFLQYSAFVRGDLDETSAKDLAAYAKLLPSVEDMSSLHGLEPEYVFHCHRPLMRALLLWSHAEALREEGQEEAQAEGKDGPLGSWEDLLGVVRRAVRDPKGLDLDLYATFWSLELSDLFFPKERYDEASQQVDQRVQQVDKALGKTDKDASSLKEERDFLETELKRIGGKRGSQREEQRFRKKLLERANIEHELEVTQRQREDLAALRRLGVDRRRELREERERCRVRAKEAAACIAEAASKRWDGHEVDLERLFHHCVLPRVRMSEQDALYCGHFVNAVLPLCEGEGGQKLNSSKAWAYARLESGKLLGILTQAEAARLGIFLSCSREAAEDAEGSHTEALASLWTILANRLSQDEYTARCNAMTVLRRCVGRGLDKEPGFEGAKQAVLEGLAKVAQGAEEEDLKQMAKSLAGLIVGKTKKPAQKRKPAPAEQGKGLGGSGNNNKSNNNGRRGEGPRASGLNPRSPPFVPRGGRGDRDRDRHDHHLHRDAPPPRDRHDGRRDGGGVGERAYAHPNSHKRRLSDGDRGGPGARESGGGSKRRRGDDGMVVSPRDRDREGRRPGRHHHHDSGRPPLRSGRPMERPPPRPMEKRPPPRQEAVKAKPRPPPSSTTSAAGAGAGAGAAKSKASTPSSRPPPPTPSSASGSSRPPPPSARPPPRRESEPRGSSRRTPPAPGGGGARPDGEGKKRRRSEGSKQPQRGGGGEDSQRGGRDRSGGERHHGRKRSRRT</sequence>
<dbReference type="EMBL" id="CP151509">
    <property type="protein sequence ID" value="WZN64073.1"/>
    <property type="molecule type" value="Genomic_DNA"/>
</dbReference>
<keyword evidence="4" id="KW-0539">Nucleus</keyword>
<evidence type="ECO:0000256" key="4">
    <source>
        <dbReference type="ARBA" id="ARBA00023242"/>
    </source>
</evidence>
<feature type="domain" description="THO complex subunitTHOC2 N-terminal" evidence="8">
    <location>
        <begin position="291"/>
        <end position="367"/>
    </location>
</feature>
<dbReference type="GO" id="GO:0003729">
    <property type="term" value="F:mRNA binding"/>
    <property type="evidence" value="ECO:0007669"/>
    <property type="project" value="TreeGrafter"/>
</dbReference>
<evidence type="ECO:0000313" key="10">
    <source>
        <dbReference type="EMBL" id="WZN64073.1"/>
    </source>
</evidence>
<evidence type="ECO:0000256" key="2">
    <source>
        <dbReference type="ARBA" id="ARBA00007857"/>
    </source>
</evidence>
<evidence type="ECO:0000256" key="3">
    <source>
        <dbReference type="ARBA" id="ARBA00019596"/>
    </source>
</evidence>
<dbReference type="PANTHER" id="PTHR21597:SF0">
    <property type="entry name" value="THO COMPLEX SUBUNIT 2"/>
    <property type="match status" value="1"/>
</dbReference>
<feature type="compositionally biased region" description="Basic and acidic residues" evidence="6">
    <location>
        <begin position="988"/>
        <end position="1018"/>
    </location>
</feature>
<evidence type="ECO:0000256" key="1">
    <source>
        <dbReference type="ARBA" id="ARBA00004123"/>
    </source>
</evidence>
<evidence type="ECO:0000256" key="5">
    <source>
        <dbReference type="SAM" id="Coils"/>
    </source>
</evidence>
<dbReference type="InterPro" id="IPR021418">
    <property type="entry name" value="THO_THOC2_C"/>
</dbReference>
<dbReference type="GO" id="GO:0006406">
    <property type="term" value="P:mRNA export from nucleus"/>
    <property type="evidence" value="ECO:0007669"/>
    <property type="project" value="InterPro"/>
</dbReference>
<comment type="similarity">
    <text evidence="2">Belongs to the THOC2 family.</text>
</comment>
<evidence type="ECO:0000259" key="8">
    <source>
        <dbReference type="Pfam" id="PF11732"/>
    </source>
</evidence>
<reference evidence="10 11" key="1">
    <citation type="submission" date="2024-03" db="EMBL/GenBank/DDBJ databases">
        <title>Complete genome sequence of the green alga Chloropicon roscoffensis RCC1871.</title>
        <authorList>
            <person name="Lemieux C."/>
            <person name="Pombert J.-F."/>
            <person name="Otis C."/>
            <person name="Turmel M."/>
        </authorList>
    </citation>
    <scope>NUCLEOTIDE SEQUENCE [LARGE SCALE GENOMIC DNA]</scope>
    <source>
        <strain evidence="10 11">RCC1871</strain>
    </source>
</reference>
<dbReference type="InterPro" id="IPR021726">
    <property type="entry name" value="THO_THOC2_N"/>
</dbReference>
<dbReference type="Pfam" id="PF11262">
    <property type="entry name" value="Tho2"/>
    <property type="match status" value="2"/>
</dbReference>
<dbReference type="InterPro" id="IPR032302">
    <property type="entry name" value="THOC2_N"/>
</dbReference>
<dbReference type="AlphaFoldDB" id="A0AAX4PCV2"/>
<feature type="compositionally biased region" description="Basic and acidic residues" evidence="6">
    <location>
        <begin position="1220"/>
        <end position="1233"/>
    </location>
</feature>